<keyword evidence="3" id="KW-1185">Reference proteome</keyword>
<proteinExistence type="predicted"/>
<organism evidence="2 3">
    <name type="scientific">Neocucurbitaria cava</name>
    <dbReference type="NCBI Taxonomy" id="798079"/>
    <lineage>
        <taxon>Eukaryota</taxon>
        <taxon>Fungi</taxon>
        <taxon>Dikarya</taxon>
        <taxon>Ascomycota</taxon>
        <taxon>Pezizomycotina</taxon>
        <taxon>Dothideomycetes</taxon>
        <taxon>Pleosporomycetidae</taxon>
        <taxon>Pleosporales</taxon>
        <taxon>Pleosporineae</taxon>
        <taxon>Cucurbitariaceae</taxon>
        <taxon>Neocucurbitaria</taxon>
    </lineage>
</organism>
<reference evidence="2" key="1">
    <citation type="submission" date="2022-10" db="EMBL/GenBank/DDBJ databases">
        <title>Tapping the CABI collections for fungal endophytes: first genome assemblies for Collariella, Neodidymelliopsis, Ascochyta clinopodiicola, Didymella pomorum, Didymosphaeria variabile, Neocosmospora piperis and Neocucurbitaria cava.</title>
        <authorList>
            <person name="Hill R."/>
        </authorList>
    </citation>
    <scope>NUCLEOTIDE SEQUENCE</scope>
    <source>
        <strain evidence="2">IMI 356814</strain>
    </source>
</reference>
<comment type="caution">
    <text evidence="2">The sequence shown here is derived from an EMBL/GenBank/DDBJ whole genome shotgun (WGS) entry which is preliminary data.</text>
</comment>
<evidence type="ECO:0000313" key="2">
    <source>
        <dbReference type="EMBL" id="KAJ4377277.1"/>
    </source>
</evidence>
<feature type="compositionally biased region" description="Basic and acidic residues" evidence="1">
    <location>
        <begin position="30"/>
        <end position="42"/>
    </location>
</feature>
<evidence type="ECO:0000313" key="3">
    <source>
        <dbReference type="Proteomes" id="UP001140560"/>
    </source>
</evidence>
<evidence type="ECO:0000256" key="1">
    <source>
        <dbReference type="SAM" id="MobiDB-lite"/>
    </source>
</evidence>
<protein>
    <submittedName>
        <fullName evidence="2">Uncharacterized protein</fullName>
    </submittedName>
</protein>
<gene>
    <name evidence="2" type="ORF">N0V83_000101</name>
</gene>
<sequence>MPPAYVSTPSEESDSMADAPVRTPPSLDEQVVHDHDSHDGFRPVKKFPPGGSREGTKRNLFEVGDSNLKLDMSKGTGQVSVADSNQQMFAELYKAQSGTLSDEEKHRFLLLLTRHNELMAAEAAGGLQEQLPQSIPTTMPLRFKRKATLEEQKENPFPRPSKDQWPRANFVTLKSFLSAGDPSTQFSSLGNVESDAPRNGTAPKPEKGIYCRKCRNAGLKVCHEEKVPATEAAFHDFYGSSNGSAWSAPLSGEGYGGLGGALSKHGSASTREPSCNENENSYARWGTGLNNTSWGAGENDTDTCLNANGGRAGGNSNWDEGSVAVAPKSSHWGSTSVCSDTSARTTLNSISGSGIDLCDANTPKAKPKAKPKTAVPTGYTVTYWATIEAGDQVVNIPIDSANVSGAEKTIIDGGDSGMMKAWKWVQEKGLANKVSLEDAFDLAKELHDQVTKTTGPETLGQEEIAEEQTMGDAFGDNHMVWSCGGVPPSIPYASGWCR</sequence>
<feature type="region of interest" description="Disordered" evidence="1">
    <location>
        <begin position="1"/>
        <end position="58"/>
    </location>
</feature>
<dbReference type="EMBL" id="JAPEUY010000001">
    <property type="protein sequence ID" value="KAJ4377277.1"/>
    <property type="molecule type" value="Genomic_DNA"/>
</dbReference>
<dbReference type="OrthoDB" id="3695698at2759"/>
<accession>A0A9W8YG37</accession>
<dbReference type="Proteomes" id="UP001140560">
    <property type="component" value="Unassembled WGS sequence"/>
</dbReference>
<dbReference type="AlphaFoldDB" id="A0A9W8YG37"/>
<name>A0A9W8YG37_9PLEO</name>